<dbReference type="Proteomes" id="UP000794436">
    <property type="component" value="Unassembled WGS sequence"/>
</dbReference>
<organism evidence="2 3">
    <name type="scientific">Pythium oligandrum</name>
    <name type="common">Mycoparasitic fungus</name>
    <dbReference type="NCBI Taxonomy" id="41045"/>
    <lineage>
        <taxon>Eukaryota</taxon>
        <taxon>Sar</taxon>
        <taxon>Stramenopiles</taxon>
        <taxon>Oomycota</taxon>
        <taxon>Peronosporomycetes</taxon>
        <taxon>Pythiales</taxon>
        <taxon>Pythiaceae</taxon>
        <taxon>Pythium</taxon>
    </lineage>
</organism>
<evidence type="ECO:0000313" key="3">
    <source>
        <dbReference type="Proteomes" id="UP000794436"/>
    </source>
</evidence>
<dbReference type="EMBL" id="SPLM01000145">
    <property type="protein sequence ID" value="TMW56643.1"/>
    <property type="molecule type" value="Genomic_DNA"/>
</dbReference>
<evidence type="ECO:0000313" key="2">
    <source>
        <dbReference type="EMBL" id="TMW56643.1"/>
    </source>
</evidence>
<keyword evidence="3" id="KW-1185">Reference proteome</keyword>
<dbReference type="OrthoDB" id="165860at2759"/>
<comment type="caution">
    <text evidence="2">The sequence shown here is derived from an EMBL/GenBank/DDBJ whole genome shotgun (WGS) entry which is preliminary data.</text>
</comment>
<proteinExistence type="predicted"/>
<keyword evidence="1" id="KW-0175">Coiled coil</keyword>
<gene>
    <name evidence="2" type="ORF">Poli38472_006653</name>
</gene>
<name>A0A8K1C580_PYTOL</name>
<sequence length="322" mass="36939">MADGRTTLSLDELYDAHASKATYQRLVDVINRQATLVERLEKRVRTLEATHRDAVMAQQQSVHQLDVVVQQLQLVQDRYDTLQKKYDVQEITTSQLVEESREHGHGEGEIRDALSQLKRTVETSTKQIRSEMATMEMASRLEDHQSELNARLTSMERRVELKLDKSEMTRLDGVVAKIQAFAPTATELSGHVKTLQEHQTTVEHTLLQQMETGMRLESNLLDVSKLIADKMDKRDWMDFIRTQHKPLIARFETEVSELQDTTQQLVHRGASLESRHQTLASKLCSVSAAMNERLLQYQATMDAVVKDKLSNSPSARLWRFND</sequence>
<reference evidence="2" key="1">
    <citation type="submission" date="2019-03" db="EMBL/GenBank/DDBJ databases">
        <title>Long read genome sequence of the mycoparasitic Pythium oligandrum ATCC 38472 isolated from sugarbeet rhizosphere.</title>
        <authorList>
            <person name="Gaulin E."/>
        </authorList>
    </citation>
    <scope>NUCLEOTIDE SEQUENCE</scope>
    <source>
        <strain evidence="2">ATCC 38472_TT</strain>
    </source>
</reference>
<accession>A0A8K1C580</accession>
<protein>
    <submittedName>
        <fullName evidence="2">Uncharacterized protein</fullName>
    </submittedName>
</protein>
<evidence type="ECO:0000256" key="1">
    <source>
        <dbReference type="SAM" id="Coils"/>
    </source>
</evidence>
<feature type="coiled-coil region" evidence="1">
    <location>
        <begin position="30"/>
        <end position="85"/>
    </location>
</feature>
<dbReference type="AlphaFoldDB" id="A0A8K1C580"/>